<protein>
    <submittedName>
        <fullName evidence="2">TIGR03086 family metal-binding protein</fullName>
    </submittedName>
</protein>
<evidence type="ECO:0000313" key="2">
    <source>
        <dbReference type="EMBL" id="UYM03583.1"/>
    </source>
</evidence>
<dbReference type="KEGG" id="sgrg:L0C25_13590"/>
<dbReference type="SUPFAM" id="SSF109854">
    <property type="entry name" value="DinB/YfiT-like putative metalloenzymes"/>
    <property type="match status" value="1"/>
</dbReference>
<evidence type="ECO:0000313" key="3">
    <source>
        <dbReference type="Proteomes" id="UP001164390"/>
    </source>
</evidence>
<sequence>MAEPFDLAPAARRVADVAAGIRDDQLDGPTPCPDYSVSVLLTHVLGLATAFRDAAHKVGQSMPPQAALADGLDPDWRTKLPVRLDELVTAWRAPDAWTGMTEAGGVSLPGDIAGIVATDELVIHGWDLARATGQQYDCDPETTQVIFGFTQQSAEAGSEGVFGPPVEVPENAPLFDRALGYAGRDPAWRP</sequence>
<evidence type="ECO:0000259" key="1">
    <source>
        <dbReference type="Pfam" id="PF11716"/>
    </source>
</evidence>
<dbReference type="NCBIfam" id="TIGR03086">
    <property type="entry name" value="TIGR03086 family metal-binding protein"/>
    <property type="match status" value="1"/>
</dbReference>
<name>A0AA46YK26_9ACTN</name>
<dbReference type="AlphaFoldDB" id="A0AA46YK26"/>
<dbReference type="GO" id="GO:0046872">
    <property type="term" value="F:metal ion binding"/>
    <property type="evidence" value="ECO:0007669"/>
    <property type="project" value="InterPro"/>
</dbReference>
<dbReference type="Gene3D" id="1.20.120.450">
    <property type="entry name" value="dinb family like domain"/>
    <property type="match status" value="1"/>
</dbReference>
<dbReference type="Pfam" id="PF11716">
    <property type="entry name" value="MDMPI_N"/>
    <property type="match status" value="1"/>
</dbReference>
<proteinExistence type="predicted"/>
<organism evidence="2 3">
    <name type="scientific">Solicola gregarius</name>
    <dbReference type="NCBI Taxonomy" id="2908642"/>
    <lineage>
        <taxon>Bacteria</taxon>
        <taxon>Bacillati</taxon>
        <taxon>Actinomycetota</taxon>
        <taxon>Actinomycetes</taxon>
        <taxon>Propionibacteriales</taxon>
        <taxon>Nocardioidaceae</taxon>
        <taxon>Solicola</taxon>
    </lineage>
</organism>
<reference evidence="2" key="1">
    <citation type="submission" date="2022-01" db="EMBL/GenBank/DDBJ databases">
        <title>Nocardioidaceae gen. sp. A5X3R13.</title>
        <authorList>
            <person name="Lopez Marin M.A."/>
            <person name="Uhlik O."/>
        </authorList>
    </citation>
    <scope>NUCLEOTIDE SEQUENCE</scope>
    <source>
        <strain evidence="2">A5X3R13</strain>
    </source>
</reference>
<keyword evidence="3" id="KW-1185">Reference proteome</keyword>
<dbReference type="InterPro" id="IPR017517">
    <property type="entry name" value="Maleyloyr_isom"/>
</dbReference>
<dbReference type="Proteomes" id="UP001164390">
    <property type="component" value="Chromosome"/>
</dbReference>
<dbReference type="InterPro" id="IPR024344">
    <property type="entry name" value="MDMPI_metal-binding"/>
</dbReference>
<dbReference type="InterPro" id="IPR034660">
    <property type="entry name" value="DinB/YfiT-like"/>
</dbReference>
<feature type="domain" description="Mycothiol-dependent maleylpyruvate isomerase metal-binding" evidence="1">
    <location>
        <begin position="7"/>
        <end position="129"/>
    </location>
</feature>
<dbReference type="NCBIfam" id="TIGR03083">
    <property type="entry name" value="maleylpyruvate isomerase family mycothiol-dependent enzyme"/>
    <property type="match status" value="1"/>
</dbReference>
<dbReference type="InterPro" id="IPR017520">
    <property type="entry name" value="CHP03086"/>
</dbReference>
<dbReference type="EMBL" id="CP094970">
    <property type="protein sequence ID" value="UYM03583.1"/>
    <property type="molecule type" value="Genomic_DNA"/>
</dbReference>
<accession>A0AA46YK26</accession>
<dbReference type="RefSeq" id="WP_271632196.1">
    <property type="nucleotide sequence ID" value="NZ_CP094970.1"/>
</dbReference>
<gene>
    <name evidence="2" type="ORF">L0C25_13590</name>
</gene>